<feature type="transmembrane region" description="Helical" evidence="6">
    <location>
        <begin position="68"/>
        <end position="85"/>
    </location>
</feature>
<feature type="transmembrane region" description="Helical" evidence="6">
    <location>
        <begin position="228"/>
        <end position="261"/>
    </location>
</feature>
<evidence type="ECO:0000259" key="7">
    <source>
        <dbReference type="Pfam" id="PF00999"/>
    </source>
</evidence>
<feature type="transmembrane region" description="Helical" evidence="6">
    <location>
        <begin position="97"/>
        <end position="120"/>
    </location>
</feature>
<feature type="compositionally biased region" description="Basic and acidic residues" evidence="5">
    <location>
        <begin position="401"/>
        <end position="411"/>
    </location>
</feature>
<keyword evidence="3 6" id="KW-1133">Transmembrane helix</keyword>
<dbReference type="RefSeq" id="WP_117544348.1">
    <property type="nucleotide sequence ID" value="NZ_JBKUNB010000014.1"/>
</dbReference>
<feature type="transmembrane region" description="Helical" evidence="6">
    <location>
        <begin position="194"/>
        <end position="216"/>
    </location>
</feature>
<organism evidence="8 9">
    <name type="scientific">Eisenbergiella massiliensis</name>
    <dbReference type="NCBI Taxonomy" id="1720294"/>
    <lineage>
        <taxon>Bacteria</taxon>
        <taxon>Bacillati</taxon>
        <taxon>Bacillota</taxon>
        <taxon>Clostridia</taxon>
        <taxon>Lachnospirales</taxon>
        <taxon>Lachnospiraceae</taxon>
        <taxon>Eisenbergiella</taxon>
    </lineage>
</organism>
<dbReference type="InterPro" id="IPR038770">
    <property type="entry name" value="Na+/solute_symporter_sf"/>
</dbReference>
<dbReference type="InterPro" id="IPR006153">
    <property type="entry name" value="Cation/H_exchanger_TM"/>
</dbReference>
<evidence type="ECO:0000256" key="2">
    <source>
        <dbReference type="ARBA" id="ARBA00022692"/>
    </source>
</evidence>
<dbReference type="GO" id="GO:0016020">
    <property type="term" value="C:membrane"/>
    <property type="evidence" value="ECO:0007669"/>
    <property type="project" value="UniProtKB-SubCell"/>
</dbReference>
<feature type="transmembrane region" description="Helical" evidence="6">
    <location>
        <begin position="126"/>
        <end position="146"/>
    </location>
</feature>
<dbReference type="Proteomes" id="UP000260812">
    <property type="component" value="Unassembled WGS sequence"/>
</dbReference>
<accession>A0A3E3I6U1</accession>
<evidence type="ECO:0000313" key="9">
    <source>
        <dbReference type="Proteomes" id="UP000260812"/>
    </source>
</evidence>
<keyword evidence="4 6" id="KW-0472">Membrane</keyword>
<evidence type="ECO:0000313" key="8">
    <source>
        <dbReference type="EMBL" id="RGE61742.1"/>
    </source>
</evidence>
<keyword evidence="9" id="KW-1185">Reference proteome</keyword>
<evidence type="ECO:0000256" key="1">
    <source>
        <dbReference type="ARBA" id="ARBA00004141"/>
    </source>
</evidence>
<dbReference type="EMBL" id="QVLV01000005">
    <property type="protein sequence ID" value="RGE61742.1"/>
    <property type="molecule type" value="Genomic_DNA"/>
</dbReference>
<evidence type="ECO:0000256" key="3">
    <source>
        <dbReference type="ARBA" id="ARBA00022989"/>
    </source>
</evidence>
<gene>
    <name evidence="8" type="ORF">DXC51_09325</name>
</gene>
<dbReference type="PANTHER" id="PTHR43021">
    <property type="entry name" value="NA(+)/H(+) ANTIPORTER-RELATED"/>
    <property type="match status" value="1"/>
</dbReference>
<sequence>MKEFYNNLDEATLVLCSLSIILFAGFLLTRLTKRLHLPNVSGYILAGVLIGPQVAALVPSHILDHMGFVSDIALAFIAFGVGKFFKKDVLMKTGWKVVTVTLWESLLAGLLVTVSMRLIFHLSWDFCLILGAIATATAPASTMMTIRQYHAKGDYVNVLLQVVALDDVVCLLTFSVVVAVINAGSSGHIRIMDVLLPVVYNVAALGIGFLCGYLLSRLLTPARSKDNRLILAIAMLTGISGLCSAFGLSPLLSCMVFGASYINLTEDKKLFRQVDRFTPPVLSMFFIVSGMSLDLTALKTAGVIGITYFLIRILGKYGGMYLGCVLTKMPASHRNYMGLALIPQAGVAIGLAFLGQRLLPAEIGNLLLTIILSSSVLYELVGPASAKLSFFLSGTIKRETKPEADRNTGKEKVKKYPGKKPVKNAG</sequence>
<name>A0A3E3I6U1_9FIRM</name>
<dbReference type="GeneID" id="97987075"/>
<evidence type="ECO:0000256" key="5">
    <source>
        <dbReference type="SAM" id="MobiDB-lite"/>
    </source>
</evidence>
<dbReference type="AlphaFoldDB" id="A0A3E3I6U1"/>
<feature type="transmembrane region" description="Helical" evidence="6">
    <location>
        <begin position="336"/>
        <end position="354"/>
    </location>
</feature>
<dbReference type="Pfam" id="PF00999">
    <property type="entry name" value="Na_H_Exchanger"/>
    <property type="match status" value="1"/>
</dbReference>
<comment type="caution">
    <text evidence="8">The sequence shown here is derived from an EMBL/GenBank/DDBJ whole genome shotgun (WGS) entry which is preliminary data.</text>
</comment>
<evidence type="ECO:0000256" key="6">
    <source>
        <dbReference type="SAM" id="Phobius"/>
    </source>
</evidence>
<feature type="region of interest" description="Disordered" evidence="5">
    <location>
        <begin position="401"/>
        <end position="426"/>
    </location>
</feature>
<reference evidence="8" key="1">
    <citation type="submission" date="2018-08" db="EMBL/GenBank/DDBJ databases">
        <title>A genome reference for cultivated species of the human gut microbiota.</title>
        <authorList>
            <person name="Zou Y."/>
            <person name="Xue W."/>
            <person name="Luo G."/>
        </authorList>
    </citation>
    <scope>NUCLEOTIDE SEQUENCE [LARGE SCALE GENOMIC DNA]</scope>
    <source>
        <strain evidence="8">TF05-5AC</strain>
    </source>
</reference>
<dbReference type="Gene3D" id="1.20.1530.20">
    <property type="match status" value="1"/>
</dbReference>
<feature type="compositionally biased region" description="Basic residues" evidence="5">
    <location>
        <begin position="412"/>
        <end position="426"/>
    </location>
</feature>
<dbReference type="GO" id="GO:1902600">
    <property type="term" value="P:proton transmembrane transport"/>
    <property type="evidence" value="ECO:0007669"/>
    <property type="project" value="InterPro"/>
</dbReference>
<feature type="transmembrane region" description="Helical" evidence="6">
    <location>
        <begin position="281"/>
        <end position="311"/>
    </location>
</feature>
<keyword evidence="2 6" id="KW-0812">Transmembrane</keyword>
<protein>
    <submittedName>
        <fullName evidence="8">Cation:proton antiporter</fullName>
    </submittedName>
</protein>
<proteinExistence type="predicted"/>
<feature type="transmembrane region" description="Helical" evidence="6">
    <location>
        <begin position="158"/>
        <end position="182"/>
    </location>
</feature>
<dbReference type="PANTHER" id="PTHR43021:SF2">
    <property type="entry name" value="CATION_H+ EXCHANGER DOMAIN-CONTAINING PROTEIN"/>
    <property type="match status" value="1"/>
</dbReference>
<feature type="transmembrane region" description="Helical" evidence="6">
    <location>
        <begin position="12"/>
        <end position="31"/>
    </location>
</feature>
<feature type="transmembrane region" description="Helical" evidence="6">
    <location>
        <begin position="43"/>
        <end position="62"/>
    </location>
</feature>
<feature type="transmembrane region" description="Helical" evidence="6">
    <location>
        <begin position="366"/>
        <end position="392"/>
    </location>
</feature>
<feature type="domain" description="Cation/H+ exchanger transmembrane" evidence="7">
    <location>
        <begin position="23"/>
        <end position="376"/>
    </location>
</feature>
<comment type="subcellular location">
    <subcellularLocation>
        <location evidence="1">Membrane</location>
        <topology evidence="1">Multi-pass membrane protein</topology>
    </subcellularLocation>
</comment>
<evidence type="ECO:0000256" key="4">
    <source>
        <dbReference type="ARBA" id="ARBA00023136"/>
    </source>
</evidence>
<dbReference type="GO" id="GO:0015297">
    <property type="term" value="F:antiporter activity"/>
    <property type="evidence" value="ECO:0007669"/>
    <property type="project" value="InterPro"/>
</dbReference>